<gene>
    <name evidence="1" type="ORF">E0H50_12480</name>
</gene>
<reference evidence="1 2" key="1">
    <citation type="submission" date="2019-02" db="EMBL/GenBank/DDBJ databases">
        <title>Kribbella capetownensis sp. nov. and Kribbella speibonae sp. nov., isolated from soil.</title>
        <authorList>
            <person name="Curtis S.M."/>
            <person name="Norton I."/>
            <person name="Everest G.J."/>
            <person name="Meyers P.R."/>
        </authorList>
    </citation>
    <scope>NUCLEOTIDE SEQUENCE [LARGE SCALE GENOMIC DNA]</scope>
    <source>
        <strain evidence="1 2">DSM 27082</strain>
    </source>
</reference>
<dbReference type="Proteomes" id="UP000292695">
    <property type="component" value="Unassembled WGS sequence"/>
</dbReference>
<evidence type="ECO:0000313" key="2">
    <source>
        <dbReference type="Proteomes" id="UP000292695"/>
    </source>
</evidence>
<keyword evidence="2" id="KW-1185">Reference proteome</keyword>
<sequence length="196" mass="21067">MNTSSHRVTIASHFGQTGRHTSVELNGLLARSNVLELVPHLGSARRLVSAPVADALTATFDHDLGDPILWAWRTHRDLQKAASATLAGTGPPEYVTLAEHEISSVHHPEVDVIVDGQAPYTITFDLTVLLTLESVLLTVQRGLLIGLSPGACSVEVSLGAHGFDFRRSARYALQELVTLHTGLRLLPASAYAELPV</sequence>
<dbReference type="OrthoDB" id="7185898at2"/>
<comment type="caution">
    <text evidence="1">The sequence shown here is derived from an EMBL/GenBank/DDBJ whole genome shotgun (WGS) entry which is preliminary data.</text>
</comment>
<protein>
    <submittedName>
        <fullName evidence="1">Uncharacterized protein</fullName>
    </submittedName>
</protein>
<dbReference type="EMBL" id="SJKA01000004">
    <property type="protein sequence ID" value="TCC34726.1"/>
    <property type="molecule type" value="Genomic_DNA"/>
</dbReference>
<accession>A0A4R0IT98</accession>
<name>A0A4R0IT98_9ACTN</name>
<dbReference type="AlphaFoldDB" id="A0A4R0IT98"/>
<organism evidence="1 2">
    <name type="scientific">Kribbella sindirgiensis</name>
    <dbReference type="NCBI Taxonomy" id="1124744"/>
    <lineage>
        <taxon>Bacteria</taxon>
        <taxon>Bacillati</taxon>
        <taxon>Actinomycetota</taxon>
        <taxon>Actinomycetes</taxon>
        <taxon>Propionibacteriales</taxon>
        <taxon>Kribbellaceae</taxon>
        <taxon>Kribbella</taxon>
    </lineage>
</organism>
<proteinExistence type="predicted"/>
<evidence type="ECO:0000313" key="1">
    <source>
        <dbReference type="EMBL" id="TCC34726.1"/>
    </source>
</evidence>
<dbReference type="RefSeq" id="WP_131287321.1">
    <property type="nucleotide sequence ID" value="NZ_SJKA01000004.1"/>
</dbReference>